<evidence type="ECO:0000313" key="24">
    <source>
        <dbReference type="Proteomes" id="UP000092124"/>
    </source>
</evidence>
<comment type="catalytic activity">
    <reaction evidence="20">
        <text>S-nitroso-L-cysteinyl-[GAPDH] + L-cysteinyl-[protein] = L-cysteinyl-[GAPDH] + S-nitroso-L-cysteinyl-[protein]</text>
        <dbReference type="Rhea" id="RHEA:66684"/>
        <dbReference type="Rhea" id="RHEA-COMP:10131"/>
        <dbReference type="Rhea" id="RHEA-COMP:17089"/>
        <dbReference type="Rhea" id="RHEA-COMP:17090"/>
        <dbReference type="Rhea" id="RHEA-COMP:17091"/>
        <dbReference type="ChEBI" id="CHEBI:29950"/>
        <dbReference type="ChEBI" id="CHEBI:149494"/>
    </reaction>
    <physiologicalReaction direction="left-to-right" evidence="20">
        <dbReference type="Rhea" id="RHEA:66685"/>
    </physiologicalReaction>
</comment>
<dbReference type="GO" id="GO:0016740">
    <property type="term" value="F:transferase activity"/>
    <property type="evidence" value="ECO:0007669"/>
    <property type="project" value="UniProtKB-KW"/>
</dbReference>
<dbReference type="GO" id="GO:0005634">
    <property type="term" value="C:nucleus"/>
    <property type="evidence" value="ECO:0007669"/>
    <property type="project" value="UniProtKB-SubCell"/>
</dbReference>
<evidence type="ECO:0000256" key="10">
    <source>
        <dbReference type="ARBA" id="ARBA00022799"/>
    </source>
</evidence>
<dbReference type="EMBL" id="LZPO01018155">
    <property type="protein sequence ID" value="OBS79734.1"/>
    <property type="molecule type" value="Genomic_DNA"/>
</dbReference>
<proteinExistence type="inferred from homology"/>
<dbReference type="GO" id="GO:0004365">
    <property type="term" value="F:glyceraldehyde-3-phosphate dehydrogenase (NAD+) (phosphorylating) activity"/>
    <property type="evidence" value="ECO:0007669"/>
    <property type="project" value="UniProtKB-EC"/>
</dbReference>
<dbReference type="InterPro" id="IPR036291">
    <property type="entry name" value="NAD(P)-bd_dom_sf"/>
</dbReference>
<dbReference type="PRINTS" id="PR00078">
    <property type="entry name" value="G3PDHDRGNASE"/>
</dbReference>
<protein>
    <recommendedName>
        <fullName evidence="6">glyceraldehyde-3-phosphate dehydrogenase (phosphorylating)</fullName>
        <ecNumber evidence="6">1.2.1.12</ecNumber>
    </recommendedName>
    <alternativeName>
        <fullName evidence="17">Peptidyl-cysteine S-nitrosylase GAPDH</fullName>
    </alternativeName>
</protein>
<dbReference type="GO" id="GO:0005829">
    <property type="term" value="C:cytosol"/>
    <property type="evidence" value="ECO:0007669"/>
    <property type="project" value="UniProtKB-SubCell"/>
</dbReference>
<evidence type="ECO:0000256" key="12">
    <source>
        <dbReference type="ARBA" id="ARBA00023002"/>
    </source>
</evidence>
<comment type="subcellular location">
    <subcellularLocation>
        <location evidence="2">Cytoplasm</location>
        <location evidence="2">Cytoskeleton</location>
    </subcellularLocation>
    <subcellularLocation>
        <location evidence="3">Cytoplasm</location>
        <location evidence="3">Cytosol</location>
    </subcellularLocation>
    <subcellularLocation>
        <location evidence="1">Nucleus</location>
    </subcellularLocation>
</comment>
<evidence type="ECO:0000256" key="20">
    <source>
        <dbReference type="ARBA" id="ARBA00048005"/>
    </source>
</evidence>
<keyword evidence="12" id="KW-0560">Oxidoreductase</keyword>
<evidence type="ECO:0000256" key="4">
    <source>
        <dbReference type="ARBA" id="ARBA00004869"/>
    </source>
</evidence>
<organism evidence="23 24">
    <name type="scientific">Neotoma lepida</name>
    <name type="common">Desert woodrat</name>
    <dbReference type="NCBI Taxonomy" id="56216"/>
    <lineage>
        <taxon>Eukaryota</taxon>
        <taxon>Metazoa</taxon>
        <taxon>Chordata</taxon>
        <taxon>Craniata</taxon>
        <taxon>Vertebrata</taxon>
        <taxon>Euteleostomi</taxon>
        <taxon>Mammalia</taxon>
        <taxon>Eutheria</taxon>
        <taxon>Euarchontoglires</taxon>
        <taxon>Glires</taxon>
        <taxon>Rodentia</taxon>
        <taxon>Myomorpha</taxon>
        <taxon>Muroidea</taxon>
        <taxon>Cricetidae</taxon>
        <taxon>Neotominae</taxon>
        <taxon>Neotoma</taxon>
    </lineage>
</organism>
<evidence type="ECO:0000256" key="18">
    <source>
        <dbReference type="ARBA" id="ARBA00046997"/>
    </source>
</evidence>
<dbReference type="Gene3D" id="3.30.360.10">
    <property type="entry name" value="Dihydrodipicolinate Reductase, domain 2"/>
    <property type="match status" value="2"/>
</dbReference>
<dbReference type="Gene3D" id="3.40.50.720">
    <property type="entry name" value="NAD(P)-binding Rossmann-like Domain"/>
    <property type="match status" value="2"/>
</dbReference>
<comment type="caution">
    <text evidence="23">The sequence shown here is derived from an EMBL/GenBank/DDBJ whole genome shotgun (WGS) entry which is preliminary data.</text>
</comment>
<gene>
    <name evidence="23" type="ORF">A6R68_22064</name>
</gene>
<dbReference type="GO" id="GO:0006915">
    <property type="term" value="P:apoptotic process"/>
    <property type="evidence" value="ECO:0007669"/>
    <property type="project" value="UniProtKB-KW"/>
</dbReference>
<dbReference type="InterPro" id="IPR020829">
    <property type="entry name" value="GlycerAld_3-P_DH_cat"/>
</dbReference>
<keyword evidence="16" id="KW-0539">Nucleus</keyword>
<dbReference type="Pfam" id="PF02800">
    <property type="entry name" value="Gp_dh_C"/>
    <property type="match status" value="1"/>
</dbReference>
<dbReference type="AlphaFoldDB" id="A0A1A6HNA8"/>
<keyword evidence="10" id="KW-0702">S-nitrosylation</keyword>
<keyword evidence="13" id="KW-0520">NAD</keyword>
<dbReference type="SUPFAM" id="SSF55347">
    <property type="entry name" value="Glyceraldehyde-3-phosphate dehydrogenase-like, C-terminal domain"/>
    <property type="match status" value="1"/>
</dbReference>
<evidence type="ECO:0000256" key="16">
    <source>
        <dbReference type="ARBA" id="ARBA00023242"/>
    </source>
</evidence>
<evidence type="ECO:0000256" key="9">
    <source>
        <dbReference type="ARBA" id="ARBA00022703"/>
    </source>
</evidence>
<evidence type="ECO:0000256" key="5">
    <source>
        <dbReference type="ARBA" id="ARBA00007406"/>
    </source>
</evidence>
<dbReference type="InterPro" id="IPR020831">
    <property type="entry name" value="GlycerAld/Erythrose_P_DH"/>
</dbReference>
<evidence type="ECO:0000256" key="8">
    <source>
        <dbReference type="ARBA" id="ARBA00022679"/>
    </source>
</evidence>
<dbReference type="Pfam" id="PF00044">
    <property type="entry name" value="Gp_dh_N"/>
    <property type="match status" value="1"/>
</dbReference>
<evidence type="ECO:0000256" key="6">
    <source>
        <dbReference type="ARBA" id="ARBA00013119"/>
    </source>
</evidence>
<dbReference type="Proteomes" id="UP000092124">
    <property type="component" value="Unassembled WGS sequence"/>
</dbReference>
<keyword evidence="9" id="KW-0053">Apoptosis</keyword>
<evidence type="ECO:0000256" key="3">
    <source>
        <dbReference type="ARBA" id="ARBA00004514"/>
    </source>
</evidence>
<feature type="domain" description="Glyceraldehyde 3-phosphate dehydrogenase NAD(P) binding" evidence="22">
    <location>
        <begin position="2"/>
        <end position="84"/>
    </location>
</feature>
<dbReference type="SUPFAM" id="SSF51735">
    <property type="entry name" value="NAD(P)-binding Rossmann-fold domains"/>
    <property type="match status" value="1"/>
</dbReference>
<sequence>MVKIGLNRLAHMGHLVIRASFNAGKVDTVAINDSFLDFNYIVHMLQNDSIYGKFHGTVKAENRKFVINGKTIIIFQELSTGASCTNNCLATLTNVIHDNFGIVEGLMTIVHAITATQKTVNDPFGKLWCDGHKPAQNIILDNFVKLMSWYDNDYGYGNRVVDLMAYT</sequence>
<dbReference type="PANTHER" id="PTHR10836:SF111">
    <property type="entry name" value="GLYCERALDEHYDE-3-PHOSPHATE DEHYDROGENASE"/>
    <property type="match status" value="1"/>
</dbReference>
<dbReference type="GO" id="GO:0051287">
    <property type="term" value="F:NAD binding"/>
    <property type="evidence" value="ECO:0007669"/>
    <property type="project" value="InterPro"/>
</dbReference>
<dbReference type="GO" id="GO:0006417">
    <property type="term" value="P:regulation of translation"/>
    <property type="evidence" value="ECO:0007669"/>
    <property type="project" value="UniProtKB-KW"/>
</dbReference>
<comment type="subunit">
    <text evidence="18">Homotetramer. Interacts with TPPP; the interaction is direct. Interacts (when S-nitrosylated) with SIAH1; leading to nuclear translocation. Interacts with RILPL1/GOSPEL, leading to prevent the interaction between GAPDH and SIAH1 and prevent nuclear translocation. Interacts with CHP1; the interaction increases the binding of CHP1 with microtubules. Associates with microtubules. Interacts with EIF1AD, USP25, PRKCI and WARS1. Interacts with phosphorylated RPL13A; inhibited by oxidatively-modified low-densitity lipoprotein (LDL(ox)). Component of the GAIT complex. Interacts with FKBP6; leading to inhibit GAPDH catalytic activity. Interacts with TRAF2, promoting TRAF2 ubiquitination. Interacts with TRAF3, promoting TRAF3 ubiquitination.</text>
</comment>
<dbReference type="GO" id="GO:0006096">
    <property type="term" value="P:glycolytic process"/>
    <property type="evidence" value="ECO:0007669"/>
    <property type="project" value="UniProtKB-KW"/>
</dbReference>
<dbReference type="STRING" id="56216.A0A1A6HNA8"/>
<dbReference type="OrthoDB" id="9633017at2759"/>
<evidence type="ECO:0000256" key="2">
    <source>
        <dbReference type="ARBA" id="ARBA00004245"/>
    </source>
</evidence>
<comment type="pathway">
    <text evidence="4">Carbohydrate degradation; glycolysis; pyruvate from D-glyceraldehyde 3-phosphate: step 1/5.</text>
</comment>
<keyword evidence="8" id="KW-0808">Transferase</keyword>
<dbReference type="InterPro" id="IPR020828">
    <property type="entry name" value="GlycerAld_3-P_DH_NAD(P)-bd"/>
</dbReference>
<evidence type="ECO:0000256" key="11">
    <source>
        <dbReference type="ARBA" id="ARBA00022845"/>
    </source>
</evidence>
<comment type="similarity">
    <text evidence="5 21">Belongs to the glyceraldehyde-3-phosphate dehydrogenase family.</text>
</comment>
<accession>A0A1A6HNA8</accession>
<keyword evidence="14" id="KW-0324">Glycolysis</keyword>
<evidence type="ECO:0000256" key="17">
    <source>
        <dbReference type="ARBA" id="ARBA00031890"/>
    </source>
</evidence>
<evidence type="ECO:0000256" key="14">
    <source>
        <dbReference type="ARBA" id="ARBA00023152"/>
    </source>
</evidence>
<keyword evidence="7" id="KW-0963">Cytoplasm</keyword>
<evidence type="ECO:0000259" key="22">
    <source>
        <dbReference type="SMART" id="SM00846"/>
    </source>
</evidence>
<evidence type="ECO:0000256" key="15">
    <source>
        <dbReference type="ARBA" id="ARBA00023212"/>
    </source>
</evidence>
<keyword evidence="15" id="KW-0206">Cytoskeleton</keyword>
<dbReference type="SMART" id="SM00846">
    <property type="entry name" value="Gp_dh_N"/>
    <property type="match status" value="1"/>
</dbReference>
<name>A0A1A6HNA8_NEOLE</name>
<evidence type="ECO:0000256" key="19">
    <source>
        <dbReference type="ARBA" id="ARBA00047698"/>
    </source>
</evidence>
<evidence type="ECO:0000256" key="13">
    <source>
        <dbReference type="ARBA" id="ARBA00023027"/>
    </source>
</evidence>
<dbReference type="EC" id="1.2.1.12" evidence="6"/>
<evidence type="ECO:0000256" key="21">
    <source>
        <dbReference type="RuleBase" id="RU000397"/>
    </source>
</evidence>
<keyword evidence="24" id="KW-1185">Reference proteome</keyword>
<keyword evidence="11" id="KW-0810">Translation regulation</keyword>
<dbReference type="GO" id="GO:0005856">
    <property type="term" value="C:cytoskeleton"/>
    <property type="evidence" value="ECO:0007669"/>
    <property type="project" value="UniProtKB-SubCell"/>
</dbReference>
<dbReference type="PANTHER" id="PTHR10836">
    <property type="entry name" value="GLYCERALDEHYDE 3-PHOSPHATE DEHYDROGENASE"/>
    <property type="match status" value="1"/>
</dbReference>
<reference evidence="23 24" key="1">
    <citation type="submission" date="2016-06" db="EMBL/GenBank/DDBJ databases">
        <title>The Draft Genome Sequence and Annotation of the Desert Woodrat Neotoma lepida.</title>
        <authorList>
            <person name="Campbell M."/>
            <person name="Oakeson K.F."/>
            <person name="Yandell M."/>
            <person name="Halpert J.R."/>
            <person name="Dearing D."/>
        </authorList>
    </citation>
    <scope>NUCLEOTIDE SEQUENCE [LARGE SCALE GENOMIC DNA]</scope>
    <source>
        <strain evidence="23">417</strain>
        <tissue evidence="23">Liver</tissue>
    </source>
</reference>
<evidence type="ECO:0000313" key="23">
    <source>
        <dbReference type="EMBL" id="OBS79734.1"/>
    </source>
</evidence>
<evidence type="ECO:0000256" key="7">
    <source>
        <dbReference type="ARBA" id="ARBA00022490"/>
    </source>
</evidence>
<comment type="catalytic activity">
    <reaction evidence="19">
        <text>D-glyceraldehyde 3-phosphate + phosphate + NAD(+) = (2R)-3-phospho-glyceroyl phosphate + NADH + H(+)</text>
        <dbReference type="Rhea" id="RHEA:10300"/>
        <dbReference type="ChEBI" id="CHEBI:15378"/>
        <dbReference type="ChEBI" id="CHEBI:43474"/>
        <dbReference type="ChEBI" id="CHEBI:57540"/>
        <dbReference type="ChEBI" id="CHEBI:57604"/>
        <dbReference type="ChEBI" id="CHEBI:57945"/>
        <dbReference type="ChEBI" id="CHEBI:59776"/>
        <dbReference type="EC" id="1.2.1.12"/>
    </reaction>
</comment>
<evidence type="ECO:0000256" key="1">
    <source>
        <dbReference type="ARBA" id="ARBA00004123"/>
    </source>
</evidence>